<dbReference type="Proteomes" id="UP001371456">
    <property type="component" value="Unassembled WGS sequence"/>
</dbReference>
<reference evidence="1 2" key="1">
    <citation type="submission" date="2024-02" db="EMBL/GenBank/DDBJ databases">
        <title>de novo genome assembly of Solanum bulbocastanum strain 11H21.</title>
        <authorList>
            <person name="Hosaka A.J."/>
        </authorList>
    </citation>
    <scope>NUCLEOTIDE SEQUENCE [LARGE SCALE GENOMIC DNA]</scope>
    <source>
        <tissue evidence="1">Young leaves</tissue>
    </source>
</reference>
<comment type="caution">
    <text evidence="1">The sequence shown here is derived from an EMBL/GenBank/DDBJ whole genome shotgun (WGS) entry which is preliminary data.</text>
</comment>
<accession>A0AAN8T967</accession>
<keyword evidence="2" id="KW-1185">Reference proteome</keyword>
<sequence>MAQDFVRQLQYTVNIMPDLNTFSNMRKKPNESFKEYAIKWTEQEARVKPPVDEQELVDIFIEV</sequence>
<evidence type="ECO:0000313" key="1">
    <source>
        <dbReference type="EMBL" id="KAK6780188.1"/>
    </source>
</evidence>
<name>A0AAN8T967_SOLBU</name>
<dbReference type="EMBL" id="JBANQN010000009">
    <property type="protein sequence ID" value="KAK6780188.1"/>
    <property type="molecule type" value="Genomic_DNA"/>
</dbReference>
<dbReference type="AlphaFoldDB" id="A0AAN8T967"/>
<evidence type="ECO:0000313" key="2">
    <source>
        <dbReference type="Proteomes" id="UP001371456"/>
    </source>
</evidence>
<proteinExistence type="predicted"/>
<gene>
    <name evidence="1" type="ORF">RDI58_022372</name>
</gene>
<organism evidence="1 2">
    <name type="scientific">Solanum bulbocastanum</name>
    <name type="common">Wild potato</name>
    <dbReference type="NCBI Taxonomy" id="147425"/>
    <lineage>
        <taxon>Eukaryota</taxon>
        <taxon>Viridiplantae</taxon>
        <taxon>Streptophyta</taxon>
        <taxon>Embryophyta</taxon>
        <taxon>Tracheophyta</taxon>
        <taxon>Spermatophyta</taxon>
        <taxon>Magnoliopsida</taxon>
        <taxon>eudicotyledons</taxon>
        <taxon>Gunneridae</taxon>
        <taxon>Pentapetalae</taxon>
        <taxon>asterids</taxon>
        <taxon>lamiids</taxon>
        <taxon>Solanales</taxon>
        <taxon>Solanaceae</taxon>
        <taxon>Solanoideae</taxon>
        <taxon>Solaneae</taxon>
        <taxon>Solanum</taxon>
    </lineage>
</organism>
<protein>
    <submittedName>
        <fullName evidence="1">Uncharacterized protein</fullName>
    </submittedName>
</protein>